<evidence type="ECO:0000259" key="2">
    <source>
        <dbReference type="Pfam" id="PF20009"/>
    </source>
</evidence>
<dbReference type="InterPro" id="IPR045474">
    <property type="entry name" value="GEVED"/>
</dbReference>
<gene>
    <name evidence="3" type="ORF">C0W93_12685</name>
</gene>
<feature type="region of interest" description="Disordered" evidence="1">
    <location>
        <begin position="341"/>
        <end position="363"/>
    </location>
</feature>
<dbReference type="InterPro" id="IPR047589">
    <property type="entry name" value="DUF11_rpt"/>
</dbReference>
<proteinExistence type="predicted"/>
<dbReference type="Gene3D" id="2.60.40.10">
    <property type="entry name" value="Immunoglobulins"/>
    <property type="match status" value="1"/>
</dbReference>
<reference evidence="3 4" key="1">
    <citation type="submission" date="2018-03" db="EMBL/GenBank/DDBJ databases">
        <title>Whole genome sequencing of Histamine producing bacteria.</title>
        <authorList>
            <person name="Butler K."/>
        </authorList>
    </citation>
    <scope>NUCLEOTIDE SEQUENCE [LARGE SCALE GENOMIC DNA]</scope>
    <source>
        <strain evidence="3 4">Res.4.1</strain>
    </source>
</reference>
<organism evidence="3 4">
    <name type="scientific">Photobacterium leiognathi subsp. mandapamensis</name>
    <name type="common">Photobacterium mandapamensis</name>
    <dbReference type="NCBI Taxonomy" id="48408"/>
    <lineage>
        <taxon>Bacteria</taxon>
        <taxon>Pseudomonadati</taxon>
        <taxon>Pseudomonadota</taxon>
        <taxon>Gammaproteobacteria</taxon>
        <taxon>Vibrionales</taxon>
        <taxon>Vibrionaceae</taxon>
        <taxon>Photobacterium</taxon>
    </lineage>
</organism>
<accession>A0A2T3KU93</accession>
<protein>
    <recommendedName>
        <fullName evidence="2">GEVED domain-containing protein</fullName>
    </recommendedName>
</protein>
<dbReference type="EMBL" id="PYNS01000013">
    <property type="protein sequence ID" value="PSV10308.1"/>
    <property type="molecule type" value="Genomic_DNA"/>
</dbReference>
<evidence type="ECO:0000256" key="1">
    <source>
        <dbReference type="SAM" id="MobiDB-lite"/>
    </source>
</evidence>
<evidence type="ECO:0000313" key="4">
    <source>
        <dbReference type="Proteomes" id="UP000240530"/>
    </source>
</evidence>
<comment type="caution">
    <text evidence="3">The sequence shown here is derived from an EMBL/GenBank/DDBJ whole genome shotgun (WGS) entry which is preliminary data.</text>
</comment>
<dbReference type="Pfam" id="PF20009">
    <property type="entry name" value="GEVED"/>
    <property type="match status" value="1"/>
</dbReference>
<dbReference type="InterPro" id="IPR013783">
    <property type="entry name" value="Ig-like_fold"/>
</dbReference>
<feature type="domain" description="GEVED" evidence="2">
    <location>
        <begin position="401"/>
        <end position="480"/>
    </location>
</feature>
<dbReference type="RefSeq" id="WP_107185307.1">
    <property type="nucleotide sequence ID" value="NZ_PYNS01000013.1"/>
</dbReference>
<dbReference type="Proteomes" id="UP000240530">
    <property type="component" value="Unassembled WGS sequence"/>
</dbReference>
<dbReference type="AlphaFoldDB" id="A0A2T3KU93"/>
<evidence type="ECO:0000313" key="3">
    <source>
        <dbReference type="EMBL" id="PSV10308.1"/>
    </source>
</evidence>
<feature type="compositionally biased region" description="Acidic residues" evidence="1">
    <location>
        <begin position="352"/>
        <end position="363"/>
    </location>
</feature>
<sequence>MMRCIMRVVTTVVFSLFLSFPISKYVVAAEGVGLVYQSTLVDIGGNGGGEFAEKLCPAGQLMTGFDFYNQDTGGNLDGIALRGRCSQITVVNNIATLTEVGVTGWGGGSVPNGNLYTGSCPANQAVVGVDADTTTWPVMGWFRLYCAPVTYNQVSKRLEIAAAPASPSTGKIGPDRNYPGIYYNRIVAPAGQALAGFNGRQGAALDKVRFRAYSFVQANITLNAVVQTGSALASDFALIATDTSNIAVTFTSGDSKAMTPSNYTFTWTGPADYELVSFSCANPLTVTNGNNYNCTYVFRSTKVDYGDAPSSYGGLQAGANGGDNANIYLGAVPPDHEDNRFTDGVDNMSNATEDDNEGTTPDDEDALNAGLVLVNSNANAAAYSLTIPCNDFDGTDLGASVYGWIDTDRNGTFDGDEFTSAICNDNSTGLDGSALLTWNGLDITTNSGMSYVRLRITTDAIGALDANTDVSDGEVEDHQFEIINQIVLSGKIFNDNGGTHTGIAHNGVIENGENGVANFTVRVIFNDTGVVGVTTGDIIATTVSSGSGDYQFTLPVKYANKKLLLKVVAQSPWVDISEQDDSSITQLTNLDVTDNEMVIIAQAGDNVENLNFGKVKAPTFSPNYSEVMKTASTLLLSHRLTTYTAGSVRITLENETTSPNNPDWNVVLYEDRDCDAELDPEDTPISNPYISSANSQICVISKIFSPSAISVDSMLDYFVRADMTFADSANLNHGVTKVLNNNDTISVLSTDSGHLKLTKTVRNVTQSTPEGIRNVANPGDILEYRIRFTNTGTGAIKDMVLHDSTPDFTVIQQVVACDASLLPTSISCNVATPNGSNNIGYRGDILWSLNGALLGGESGLVVYRVKINN</sequence>
<dbReference type="NCBIfam" id="TIGR01451">
    <property type="entry name" value="B_ant_repeat"/>
    <property type="match status" value="1"/>
</dbReference>
<name>A0A2T3KU93_PHOLD</name>